<evidence type="ECO:0000256" key="2">
    <source>
        <dbReference type="SAM" id="SignalP"/>
    </source>
</evidence>
<evidence type="ECO:0000259" key="3">
    <source>
        <dbReference type="PROSITE" id="PS50940"/>
    </source>
</evidence>
<dbReference type="OrthoDB" id="9987187at2759"/>
<proteinExistence type="predicted"/>
<dbReference type="PROSITE" id="PS50940">
    <property type="entry name" value="CHIT_BIND_II"/>
    <property type="match status" value="2"/>
</dbReference>
<dbReference type="RefSeq" id="XP_066923403.1">
    <property type="nucleotide sequence ID" value="XM_067067302.1"/>
</dbReference>
<protein>
    <recommendedName>
        <fullName evidence="3">Chitin-binding type-2 domain-containing protein</fullName>
    </recommendedName>
</protein>
<feature type="compositionally biased region" description="Low complexity" evidence="1">
    <location>
        <begin position="382"/>
        <end position="407"/>
    </location>
</feature>
<keyword evidence="5" id="KW-1185">Reference proteome</keyword>
<accession>A0A7M5UN30</accession>
<dbReference type="InterPro" id="IPR002557">
    <property type="entry name" value="Chitin-bd_dom"/>
</dbReference>
<feature type="domain" description="Chitin-binding type-2" evidence="3">
    <location>
        <begin position="567"/>
        <end position="627"/>
    </location>
</feature>
<dbReference type="GO" id="GO:0008061">
    <property type="term" value="F:chitin binding"/>
    <property type="evidence" value="ECO:0007669"/>
    <property type="project" value="InterPro"/>
</dbReference>
<sequence>MTILVTWKHFLIISVIILKTNAVPDLVQLNTRGGDENKFGTMIEFAGDKFEDGRVEAENEDFVGNGISKNIHEIVEQNQRGILNNLQFFGQPFVRNNDGFIQSLIKVHYNGFFSIGVESTQQASRMTCPLNSIMRTIAGRRITIFRFVGNYIAPYWMRYIQGTVHSFVLPGGHRARDLIYTDLTQGGLLRNTPQQRNDFIRRAQIIVITWLKMRSSGSRSGLRFTRGKLNTFQTFLIAYNGQTFVQFYHRSLDTNRITVGAQKCIAVIGFSRDSDEVRGRPRFQFPFGTDRLLDLFHNVPQSVEYYSDENPFVDIGSYVFSLNRNLVSQPQEKDADCRNVNNNFKCSYRVEAIKAVEEKAAQSGKRKRRDAQAGDYYYHSKTPLTTTQNQLTTAVQTKTTTHPTTHPRTTKGRQATTDSLVRKTTTTTRSSDQTTSGDIGTTNRTTSGDMMTNRTTEGTLGNTTDEMGGSGNTTDETGGSGNTTDATGGSGNTTDATGGSGNTTDDMGGNGGTTDATGGSGNTTDATGGSGNTTDDMGGNGGTTDDTGGIGDITPIDDRTENEILADRFCEFRDEGLFAYTVNCQAYVECVGEETRRRAIFKACDRGQHFHPDILNCVPANQFTCFNALQKNPPEDPYLPPDVSPFPRPEVCNATFNDGNIADTESCSRYYTCTSGLTIGPRPCSTSLYFNPRIGNCDWPKNGNTENCRGATIRTTTTTTRRTTMKDDSTTMKLNTTTTTRRTTTTTRRTTLQTRETTTSTKAKTVPTDIIFA</sequence>
<dbReference type="InterPro" id="IPR036508">
    <property type="entry name" value="Chitin-bd_dom_sf"/>
</dbReference>
<dbReference type="GeneID" id="136810709"/>
<dbReference type="Proteomes" id="UP000594262">
    <property type="component" value="Unplaced"/>
</dbReference>
<evidence type="ECO:0000313" key="4">
    <source>
        <dbReference type="EnsemblMetazoa" id="CLYHEMP003037.1"/>
    </source>
</evidence>
<name>A0A7M5UN30_9CNID</name>
<dbReference type="GO" id="GO:0007160">
    <property type="term" value="P:cell-matrix adhesion"/>
    <property type="evidence" value="ECO:0007669"/>
    <property type="project" value="InterPro"/>
</dbReference>
<dbReference type="SMART" id="SM00494">
    <property type="entry name" value="ChtBD2"/>
    <property type="match status" value="2"/>
</dbReference>
<dbReference type="AlphaFoldDB" id="A0A7M5UN30"/>
<feature type="region of interest" description="Disordered" evidence="1">
    <location>
        <begin position="738"/>
        <end position="762"/>
    </location>
</feature>
<feature type="chain" id="PRO_5029460028" description="Chitin-binding type-2 domain-containing protein" evidence="2">
    <location>
        <begin position="23"/>
        <end position="773"/>
    </location>
</feature>
<feature type="region of interest" description="Disordered" evidence="1">
    <location>
        <begin position="359"/>
        <end position="556"/>
    </location>
</feature>
<dbReference type="GO" id="GO:0005576">
    <property type="term" value="C:extracellular region"/>
    <property type="evidence" value="ECO:0007669"/>
    <property type="project" value="InterPro"/>
</dbReference>
<evidence type="ECO:0000313" key="5">
    <source>
        <dbReference type="Proteomes" id="UP000594262"/>
    </source>
</evidence>
<evidence type="ECO:0000256" key="1">
    <source>
        <dbReference type="SAM" id="MobiDB-lite"/>
    </source>
</evidence>
<feature type="signal peptide" evidence="2">
    <location>
        <begin position="1"/>
        <end position="22"/>
    </location>
</feature>
<reference evidence="4" key="1">
    <citation type="submission" date="2021-01" db="UniProtKB">
        <authorList>
            <consortium name="EnsemblMetazoa"/>
        </authorList>
    </citation>
    <scope>IDENTIFICATION</scope>
</reference>
<dbReference type="InterPro" id="IPR003886">
    <property type="entry name" value="NIDO_dom"/>
</dbReference>
<dbReference type="EnsemblMetazoa" id="CLYHEMT003037.1">
    <property type="protein sequence ID" value="CLYHEMP003037.1"/>
    <property type="gene ID" value="CLYHEMG003037"/>
</dbReference>
<feature type="domain" description="Chitin-binding type-2" evidence="3">
    <location>
        <begin position="649"/>
        <end position="710"/>
    </location>
</feature>
<dbReference type="Pfam" id="PF01607">
    <property type="entry name" value="CBM_14"/>
    <property type="match status" value="2"/>
</dbReference>
<organism evidence="4 5">
    <name type="scientific">Clytia hemisphaerica</name>
    <dbReference type="NCBI Taxonomy" id="252671"/>
    <lineage>
        <taxon>Eukaryota</taxon>
        <taxon>Metazoa</taxon>
        <taxon>Cnidaria</taxon>
        <taxon>Hydrozoa</taxon>
        <taxon>Hydroidolina</taxon>
        <taxon>Leptothecata</taxon>
        <taxon>Obeliida</taxon>
        <taxon>Clytiidae</taxon>
        <taxon>Clytia</taxon>
    </lineage>
</organism>
<feature type="compositionally biased region" description="Low complexity" evidence="1">
    <location>
        <begin position="416"/>
        <end position="436"/>
    </location>
</feature>
<dbReference type="SUPFAM" id="SSF57625">
    <property type="entry name" value="Invertebrate chitin-binding proteins"/>
    <property type="match status" value="2"/>
</dbReference>
<dbReference type="Gene3D" id="2.170.140.10">
    <property type="entry name" value="Chitin binding domain"/>
    <property type="match status" value="2"/>
</dbReference>
<keyword evidence="2" id="KW-0732">Signal</keyword>
<dbReference type="Pfam" id="PF06119">
    <property type="entry name" value="NIDO"/>
    <property type="match status" value="1"/>
</dbReference>
<feature type="compositionally biased region" description="Polar residues" evidence="1">
    <location>
        <begin position="472"/>
        <end position="496"/>
    </location>
</feature>
<feature type="compositionally biased region" description="Low complexity" evidence="1">
    <location>
        <begin position="502"/>
        <end position="547"/>
    </location>
</feature>
<feature type="compositionally biased region" description="Polar residues" evidence="1">
    <location>
        <begin position="437"/>
        <end position="465"/>
    </location>
</feature>